<dbReference type="EC" id="2.1.1.228" evidence="9"/>
<evidence type="ECO:0000256" key="6">
    <source>
        <dbReference type="ARBA" id="ARBA00022694"/>
    </source>
</evidence>
<accession>A0ABQ0G040</accession>
<dbReference type="GeneID" id="98172076"/>
<dbReference type="SUPFAM" id="SSF53335">
    <property type="entry name" value="S-adenosyl-L-methionine-dependent methyltransferases"/>
    <property type="match status" value="1"/>
</dbReference>
<keyword evidence="8 9" id="KW-0539">Nucleus</keyword>
<keyword evidence="7 9" id="KW-0496">Mitochondrion</keyword>
<comment type="subunit">
    <text evidence="9">Monomer.</text>
</comment>
<evidence type="ECO:0000313" key="13">
    <source>
        <dbReference type="Proteomes" id="UP001628179"/>
    </source>
</evidence>
<comment type="function">
    <text evidence="9">Specifically methylates the N1 position of guanosine-37 in various cytoplasmic and mitochondrial tRNAs. Methylation is not dependent on the nature of the nucleoside 5' of the target nucleoside. This is the first step in the biosynthesis of wybutosine (yW), a modified base adjacent to the anticodon of tRNAs and required for accurate decoding.</text>
</comment>
<feature type="domain" description="SAM-dependent methyltransferase TRM5/TYW2-type" evidence="11">
    <location>
        <begin position="159"/>
        <end position="483"/>
    </location>
</feature>
<keyword evidence="5 9" id="KW-0949">S-adenosyl-L-methionine</keyword>
<evidence type="ECO:0000256" key="4">
    <source>
        <dbReference type="ARBA" id="ARBA00022679"/>
    </source>
</evidence>
<dbReference type="EMBL" id="BAAFSV010000001">
    <property type="protein sequence ID" value="GAB1311121.1"/>
    <property type="molecule type" value="Genomic_DNA"/>
</dbReference>
<sequence length="491" mass="54682">MTLQRDTSSGCDVQGEEKVDMSMFRPPIIRTGTAALNRTLFTKKVDLAAAAVHDARLIAQYRKTLHSSKEILQVDRISPIRPHPDQTLANQGRKCLLLNPTVKAGESDTWGPVLKDGVQKQELTVIPYELQLDYDYWNYRDVMTSILPEELHDDIPSGFNIAGHVAHLNLRENYLPFKKLVAEILLDKNPQLKTVINKIDSVGTESEFRTFQYEVLAGPDDLNVQVSESGCTFEFDYSKVYWNSRLETEHRRLINIFQPGEVVCDVMAGIGPFAVPAGKKSVFVWANDKNPESFKCLESAIKKNKVSQFVRPFCADGRQFIHQATDAVLAASQNGEHALVTHRDRSKPQPNSTPSPDAKPRSKPLKQSHIPIPPTISHFVMNLPASAIEFLGSYRGVYAGHESLFDDGAGAGRRLPVVHVHCFSVKADDETPLNDICGRITRELGFPMRPGDDIDVEGAVSVHNVRAVAPAKTMYCASFRLPREVAFAPRS</sequence>
<feature type="region of interest" description="Disordered" evidence="10">
    <location>
        <begin position="339"/>
        <end position="369"/>
    </location>
</feature>
<evidence type="ECO:0000256" key="3">
    <source>
        <dbReference type="ARBA" id="ARBA00022603"/>
    </source>
</evidence>
<dbReference type="RefSeq" id="XP_070912854.1">
    <property type="nucleotide sequence ID" value="XM_071056753.1"/>
</dbReference>
<comment type="subcellular location">
    <subcellularLocation>
        <location evidence="9">Mitochondrion matrix</location>
    </subcellularLocation>
    <subcellularLocation>
        <location evidence="9">Nucleus</location>
    </subcellularLocation>
    <subcellularLocation>
        <location evidence="9">Cytoplasm</location>
    </subcellularLocation>
    <text evidence="9">Predominantly in the mitochondria and in the nucleus.</text>
</comment>
<evidence type="ECO:0000313" key="12">
    <source>
        <dbReference type="EMBL" id="GAB1311121.1"/>
    </source>
</evidence>
<evidence type="ECO:0000256" key="10">
    <source>
        <dbReference type="SAM" id="MobiDB-lite"/>
    </source>
</evidence>
<evidence type="ECO:0000256" key="5">
    <source>
        <dbReference type="ARBA" id="ARBA00022691"/>
    </source>
</evidence>
<dbReference type="InterPro" id="IPR056744">
    <property type="entry name" value="TRM5/TYW2-like_N"/>
</dbReference>
<keyword evidence="3 9" id="KW-0489">Methyltransferase</keyword>
<protein>
    <recommendedName>
        <fullName evidence="9">tRNA (guanine(37)-N1)-methyltransferase</fullName>
        <ecNumber evidence="9">2.1.1.228</ecNumber>
    </recommendedName>
    <alternativeName>
        <fullName evidence="9">M1G-methyltransferase</fullName>
    </alternativeName>
    <alternativeName>
        <fullName evidence="9">tRNA [GM37] methyltransferase</fullName>
    </alternativeName>
    <alternativeName>
        <fullName evidence="9">tRNA methyltransferase 5</fullName>
    </alternativeName>
</protein>
<dbReference type="Gene3D" id="3.40.50.150">
    <property type="entry name" value="Vaccinia Virus protein VP39"/>
    <property type="match status" value="1"/>
</dbReference>
<comment type="caution">
    <text evidence="9">Lacks conserved residue(s) required for the propagation of feature annotation.</text>
</comment>
<organism evidence="12 13">
    <name type="scientific">Madurella fahalii</name>
    <dbReference type="NCBI Taxonomy" id="1157608"/>
    <lineage>
        <taxon>Eukaryota</taxon>
        <taxon>Fungi</taxon>
        <taxon>Dikarya</taxon>
        <taxon>Ascomycota</taxon>
        <taxon>Pezizomycotina</taxon>
        <taxon>Sordariomycetes</taxon>
        <taxon>Sordariomycetidae</taxon>
        <taxon>Sordariales</taxon>
        <taxon>Sordariales incertae sedis</taxon>
        <taxon>Madurella</taxon>
    </lineage>
</organism>
<evidence type="ECO:0000256" key="7">
    <source>
        <dbReference type="ARBA" id="ARBA00023128"/>
    </source>
</evidence>
<dbReference type="InterPro" id="IPR030382">
    <property type="entry name" value="MeTrfase_TRM5/TYW2"/>
</dbReference>
<evidence type="ECO:0000256" key="8">
    <source>
        <dbReference type="ARBA" id="ARBA00023242"/>
    </source>
</evidence>
<comment type="similarity">
    <text evidence="1">Belongs to the class I-like SAM-binding methyltransferase superfamily. TRM5/TYW2 family.</text>
</comment>
<keyword evidence="2 9" id="KW-0963">Cytoplasm</keyword>
<name>A0ABQ0G040_9PEZI</name>
<dbReference type="Pfam" id="PF25133">
    <property type="entry name" value="TYW2_N_2"/>
    <property type="match status" value="1"/>
</dbReference>
<feature type="binding site" evidence="9">
    <location>
        <position position="250"/>
    </location>
    <ligand>
        <name>S-adenosyl-L-methionine</name>
        <dbReference type="ChEBI" id="CHEBI:59789"/>
    </ligand>
</feature>
<evidence type="ECO:0000256" key="1">
    <source>
        <dbReference type="ARBA" id="ARBA00009775"/>
    </source>
</evidence>
<dbReference type="InterPro" id="IPR029063">
    <property type="entry name" value="SAM-dependent_MTases_sf"/>
</dbReference>
<comment type="catalytic activity">
    <reaction evidence="9">
        <text>guanosine(37) in tRNA + S-adenosyl-L-methionine = N(1)-methylguanosine(37) in tRNA + S-adenosyl-L-homocysteine + H(+)</text>
        <dbReference type="Rhea" id="RHEA:36899"/>
        <dbReference type="Rhea" id="RHEA-COMP:10145"/>
        <dbReference type="Rhea" id="RHEA-COMP:10147"/>
        <dbReference type="ChEBI" id="CHEBI:15378"/>
        <dbReference type="ChEBI" id="CHEBI:57856"/>
        <dbReference type="ChEBI" id="CHEBI:59789"/>
        <dbReference type="ChEBI" id="CHEBI:73542"/>
        <dbReference type="ChEBI" id="CHEBI:74269"/>
        <dbReference type="EC" id="2.1.1.228"/>
    </reaction>
</comment>
<feature type="binding site" evidence="9">
    <location>
        <begin position="316"/>
        <end position="317"/>
    </location>
    <ligand>
        <name>S-adenosyl-L-methionine</name>
        <dbReference type="ChEBI" id="CHEBI:59789"/>
    </ligand>
</feature>
<keyword evidence="6 9" id="KW-0819">tRNA processing</keyword>
<comment type="similarity">
    <text evidence="9">Belongs to the TRM5 / TYW2 family.</text>
</comment>
<dbReference type="InterPro" id="IPR056743">
    <property type="entry name" value="TRM5-TYW2-like_MTfase"/>
</dbReference>
<dbReference type="Pfam" id="PF02475">
    <property type="entry name" value="TRM5-TYW2_MTfase"/>
    <property type="match status" value="1"/>
</dbReference>
<dbReference type="Proteomes" id="UP001628179">
    <property type="component" value="Unassembled WGS sequence"/>
</dbReference>
<dbReference type="PANTHER" id="PTHR23245:SF36">
    <property type="entry name" value="TRNA (GUANINE(37)-N1)-METHYLTRANSFERASE"/>
    <property type="match status" value="1"/>
</dbReference>
<comment type="caution">
    <text evidence="12">The sequence shown here is derived from an EMBL/GenBank/DDBJ whole genome shotgun (WGS) entry which is preliminary data.</text>
</comment>
<feature type="binding site" evidence="9">
    <location>
        <position position="382"/>
    </location>
    <ligand>
        <name>S-adenosyl-L-methionine</name>
        <dbReference type="ChEBI" id="CHEBI:59789"/>
    </ligand>
</feature>
<dbReference type="PROSITE" id="PS51684">
    <property type="entry name" value="SAM_MT_TRM5_TYW2"/>
    <property type="match status" value="1"/>
</dbReference>
<keyword evidence="4 9" id="KW-0808">Transferase</keyword>
<evidence type="ECO:0000256" key="9">
    <source>
        <dbReference type="HAMAP-Rule" id="MF_03152"/>
    </source>
</evidence>
<evidence type="ECO:0000259" key="11">
    <source>
        <dbReference type="PROSITE" id="PS51684"/>
    </source>
</evidence>
<proteinExistence type="inferred from homology"/>
<dbReference type="Gene3D" id="3.30.300.110">
    <property type="entry name" value="Met-10+ protein-like domains"/>
    <property type="match status" value="1"/>
</dbReference>
<dbReference type="InterPro" id="IPR025792">
    <property type="entry name" value="tRNA_Gua_MeTrfase_euk"/>
</dbReference>
<reference evidence="12 13" key="1">
    <citation type="submission" date="2024-09" db="EMBL/GenBank/DDBJ databases">
        <title>Itraconazole resistance in Madurella fahalii resulting from another homologue of gene encoding cytochrome P450 14-alpha sterol demethylase (CYP51).</title>
        <authorList>
            <person name="Yoshioka I."/>
            <person name="Fahal A.H."/>
            <person name="Kaneko S."/>
            <person name="Yaguchi T."/>
        </authorList>
    </citation>
    <scope>NUCLEOTIDE SEQUENCE [LARGE SCALE GENOMIC DNA]</scope>
    <source>
        <strain evidence="12 13">IFM 68171</strain>
    </source>
</reference>
<keyword evidence="13" id="KW-1185">Reference proteome</keyword>
<dbReference type="PANTHER" id="PTHR23245">
    <property type="entry name" value="TRNA METHYLTRANSFERASE"/>
    <property type="match status" value="1"/>
</dbReference>
<evidence type="ECO:0000256" key="2">
    <source>
        <dbReference type="ARBA" id="ARBA00022490"/>
    </source>
</evidence>
<gene>
    <name evidence="9 12" type="primary">TRM5</name>
    <name evidence="12" type="ORF">MFIFM68171_01331</name>
</gene>
<dbReference type="HAMAP" id="MF_03152">
    <property type="entry name" value="TRM5"/>
    <property type="match status" value="1"/>
</dbReference>